<feature type="domain" description="Aminotransferase class V" evidence="1">
    <location>
        <begin position="129"/>
        <end position="321"/>
    </location>
</feature>
<evidence type="ECO:0000313" key="3">
    <source>
        <dbReference type="Proteomes" id="UP001567538"/>
    </source>
</evidence>
<gene>
    <name evidence="2" type="ORF">AAHA92_15905</name>
</gene>
<dbReference type="Gene3D" id="3.40.640.10">
    <property type="entry name" value="Type I PLP-dependent aspartate aminotransferase-like (Major domain)"/>
    <property type="match status" value="1"/>
</dbReference>
<dbReference type="InterPro" id="IPR015424">
    <property type="entry name" value="PyrdxlP-dep_Trfase"/>
</dbReference>
<organism evidence="2 3">
    <name type="scientific">Salvia divinorum</name>
    <name type="common">Maria pastora</name>
    <name type="synonym">Diviner's sage</name>
    <dbReference type="NCBI Taxonomy" id="28513"/>
    <lineage>
        <taxon>Eukaryota</taxon>
        <taxon>Viridiplantae</taxon>
        <taxon>Streptophyta</taxon>
        <taxon>Embryophyta</taxon>
        <taxon>Tracheophyta</taxon>
        <taxon>Spermatophyta</taxon>
        <taxon>Magnoliopsida</taxon>
        <taxon>eudicotyledons</taxon>
        <taxon>Gunneridae</taxon>
        <taxon>Pentapetalae</taxon>
        <taxon>asterids</taxon>
        <taxon>lamiids</taxon>
        <taxon>Lamiales</taxon>
        <taxon>Lamiaceae</taxon>
        <taxon>Nepetoideae</taxon>
        <taxon>Mentheae</taxon>
        <taxon>Salviinae</taxon>
        <taxon>Salvia</taxon>
        <taxon>Salvia subgen. Calosphace</taxon>
    </lineage>
</organism>
<comment type="caution">
    <text evidence="2">The sequence shown here is derived from an EMBL/GenBank/DDBJ whole genome shotgun (WGS) entry which is preliminary data.</text>
</comment>
<dbReference type="AlphaFoldDB" id="A0ABD1GTT5"/>
<dbReference type="Pfam" id="PF00266">
    <property type="entry name" value="Aminotran_5"/>
    <property type="match status" value="1"/>
</dbReference>
<dbReference type="InterPro" id="IPR015421">
    <property type="entry name" value="PyrdxlP-dep_Trfase_major"/>
</dbReference>
<name>A0ABD1GTT5_SALDI</name>
<dbReference type="EMBL" id="JBEAFC010000007">
    <property type="protein sequence ID" value="KAL1547564.1"/>
    <property type="molecule type" value="Genomic_DNA"/>
</dbReference>
<accession>A0ABD1GTT5</accession>
<keyword evidence="3" id="KW-1185">Reference proteome</keyword>
<dbReference type="PANTHER" id="PTHR14237">
    <property type="entry name" value="MOLYBDOPTERIN COFACTOR SULFURASE MOSC"/>
    <property type="match status" value="1"/>
</dbReference>
<dbReference type="PANTHER" id="PTHR14237:SF64">
    <property type="entry name" value="MOLYBDENUM COFACTOR SULFURASE-LIKE PROTEIN"/>
    <property type="match status" value="1"/>
</dbReference>
<dbReference type="InterPro" id="IPR000192">
    <property type="entry name" value="Aminotrans_V_dom"/>
</dbReference>
<dbReference type="SUPFAM" id="SSF53383">
    <property type="entry name" value="PLP-dependent transferases"/>
    <property type="match status" value="1"/>
</dbReference>
<dbReference type="Gene3D" id="3.90.1150.10">
    <property type="entry name" value="Aspartate Aminotransferase, domain 1"/>
    <property type="match status" value="1"/>
</dbReference>
<dbReference type="InterPro" id="IPR015422">
    <property type="entry name" value="PyrdxlP-dep_Trfase_small"/>
</dbReference>
<reference evidence="2 3" key="1">
    <citation type="submission" date="2024-06" db="EMBL/GenBank/DDBJ databases">
        <title>A chromosome level genome sequence of Diviner's sage (Salvia divinorum).</title>
        <authorList>
            <person name="Ford S.A."/>
            <person name="Ro D.-K."/>
            <person name="Ness R.W."/>
            <person name="Phillips M.A."/>
        </authorList>
    </citation>
    <scope>NUCLEOTIDE SEQUENCE [LARGE SCALE GENOMIC DNA]</scope>
    <source>
        <strain evidence="2">SAF-2024a</strain>
        <tissue evidence="2">Leaf</tissue>
    </source>
</reference>
<sequence>MQPSNCIREASKACFSTFCSPPLLHTSPPPSSARLDFVSAIATTLHPHTVFTNHESLPPPGELLSALIAAVPSYSINSAATDTIRAQEYRHLSLSDRVSLDYVGHGLFSYAQTEAHERFFDFAYGGGETELHSAAKRRVLKYMNLSEEDYMLVFTTNQSSAFNLLAQSYPFESHHNLVTVYDHDSEALKPMTDAAGKCGGLHQSAVFSWPGLRVDSRKLRKILTSRNRGLLAFPLQSKLTGARYSYQWMNLARENGWHVLLDASALAAKEMETLGLSLFQPDFIICSFFKIFGENPSGFCCLVVKKSSASVLNRPSTNMGIVNLVPDETNSTTNDGLIEFRGLNHADELGLIRISSRLRCLVNWVVNALRSLRHPGEGLPLVDLYGPGVRVDRGATVAFNVCDWKGERVDPGLVQKLADRSKISLSIGFLKNICFEEGLAERRKKTKTKKRREEDCSLGVVSASLGMLSDFEDVYRLWAFVARFLDADFVEKEKWRYTALNQTTVEV</sequence>
<protein>
    <submittedName>
        <fullName evidence="2">Molybdenum cofactor sulfurase-like</fullName>
    </submittedName>
</protein>
<evidence type="ECO:0000313" key="2">
    <source>
        <dbReference type="EMBL" id="KAL1547564.1"/>
    </source>
</evidence>
<dbReference type="Proteomes" id="UP001567538">
    <property type="component" value="Unassembled WGS sequence"/>
</dbReference>
<evidence type="ECO:0000259" key="1">
    <source>
        <dbReference type="Pfam" id="PF00266"/>
    </source>
</evidence>
<proteinExistence type="predicted"/>